<comment type="caution">
    <text evidence="2">The sequence shown here is derived from an EMBL/GenBank/DDBJ whole genome shotgun (WGS) entry which is preliminary data.</text>
</comment>
<name>A0A3E0HUV3_9PSEU</name>
<sequence length="123" mass="12974">MANGKAKRIATAALAAAAVIGGGIAMAAPASAATYVTDCPARPNWSRGVELWEHTGANTCFADDGTGWARARTWIPNVQDVTSGWNFAYIYVVGDPNPYNIKPNQSLHLSDTGVTVNAVYIYG</sequence>
<reference evidence="2 3" key="1">
    <citation type="submission" date="2018-08" db="EMBL/GenBank/DDBJ databases">
        <title>Genomic Encyclopedia of Archaeal and Bacterial Type Strains, Phase II (KMG-II): from individual species to whole genera.</title>
        <authorList>
            <person name="Goeker M."/>
        </authorList>
    </citation>
    <scope>NUCLEOTIDE SEQUENCE [LARGE SCALE GENOMIC DNA]</scope>
    <source>
        <strain evidence="2 3">DSM 45791</strain>
    </source>
</reference>
<keyword evidence="1" id="KW-0732">Signal</keyword>
<feature type="chain" id="PRO_5038773503" description="Peptidase inhibitor family I36" evidence="1">
    <location>
        <begin position="28"/>
        <end position="123"/>
    </location>
</feature>
<feature type="signal peptide" evidence="1">
    <location>
        <begin position="1"/>
        <end position="27"/>
    </location>
</feature>
<protein>
    <recommendedName>
        <fullName evidence="4">Peptidase inhibitor family I36</fullName>
    </recommendedName>
</protein>
<evidence type="ECO:0000313" key="3">
    <source>
        <dbReference type="Proteomes" id="UP000256269"/>
    </source>
</evidence>
<keyword evidence="3" id="KW-1185">Reference proteome</keyword>
<evidence type="ECO:0000313" key="2">
    <source>
        <dbReference type="EMBL" id="REH50060.1"/>
    </source>
</evidence>
<evidence type="ECO:0008006" key="4">
    <source>
        <dbReference type="Google" id="ProtNLM"/>
    </source>
</evidence>
<accession>A0A3E0HUV3</accession>
<organism evidence="2 3">
    <name type="scientific">Kutzneria buriramensis</name>
    <dbReference type="NCBI Taxonomy" id="1045776"/>
    <lineage>
        <taxon>Bacteria</taxon>
        <taxon>Bacillati</taxon>
        <taxon>Actinomycetota</taxon>
        <taxon>Actinomycetes</taxon>
        <taxon>Pseudonocardiales</taxon>
        <taxon>Pseudonocardiaceae</taxon>
        <taxon>Kutzneria</taxon>
    </lineage>
</organism>
<gene>
    <name evidence="2" type="ORF">BCF44_104328</name>
</gene>
<evidence type="ECO:0000256" key="1">
    <source>
        <dbReference type="SAM" id="SignalP"/>
    </source>
</evidence>
<proteinExistence type="predicted"/>
<dbReference type="EMBL" id="QUNO01000004">
    <property type="protein sequence ID" value="REH50060.1"/>
    <property type="molecule type" value="Genomic_DNA"/>
</dbReference>
<dbReference type="Proteomes" id="UP000256269">
    <property type="component" value="Unassembled WGS sequence"/>
</dbReference>
<dbReference type="RefSeq" id="WP_116174586.1">
    <property type="nucleotide sequence ID" value="NZ_CP144375.1"/>
</dbReference>
<dbReference type="AlphaFoldDB" id="A0A3E0HUV3"/>